<evidence type="ECO:0000259" key="7">
    <source>
        <dbReference type="PROSITE" id="PS52015"/>
    </source>
</evidence>
<feature type="compositionally biased region" description="Pro residues" evidence="5">
    <location>
        <begin position="93"/>
        <end position="105"/>
    </location>
</feature>
<dbReference type="Gene3D" id="3.30.1150.10">
    <property type="match status" value="1"/>
</dbReference>
<feature type="region of interest" description="Disordered" evidence="5">
    <location>
        <begin position="139"/>
        <end position="208"/>
    </location>
</feature>
<reference evidence="8 9" key="1">
    <citation type="submission" date="2020-04" db="EMBL/GenBank/DDBJ databases">
        <title>Enterovirga sp. isolate from soil.</title>
        <authorList>
            <person name="Chea S."/>
            <person name="Kim D.-U."/>
        </authorList>
    </citation>
    <scope>NUCLEOTIDE SEQUENCE [LARGE SCALE GENOMIC DNA]</scope>
    <source>
        <strain evidence="8 9">DB1703</strain>
    </source>
</reference>
<name>A0A849IAE9_9HYPH</name>
<dbReference type="GO" id="GO:0016020">
    <property type="term" value="C:membrane"/>
    <property type="evidence" value="ECO:0007669"/>
    <property type="project" value="UniProtKB-SubCell"/>
</dbReference>
<protein>
    <submittedName>
        <fullName evidence="8">TonB family protein</fullName>
    </submittedName>
</protein>
<keyword evidence="9" id="KW-1185">Reference proteome</keyword>
<keyword evidence="3 6" id="KW-1133">Transmembrane helix</keyword>
<gene>
    <name evidence="8" type="ORF">HJG44_18580</name>
</gene>
<feature type="compositionally biased region" description="Low complexity" evidence="5">
    <location>
        <begin position="193"/>
        <end position="208"/>
    </location>
</feature>
<evidence type="ECO:0000256" key="1">
    <source>
        <dbReference type="ARBA" id="ARBA00004167"/>
    </source>
</evidence>
<evidence type="ECO:0000256" key="6">
    <source>
        <dbReference type="SAM" id="Phobius"/>
    </source>
</evidence>
<comment type="caution">
    <text evidence="8">The sequence shown here is derived from an EMBL/GenBank/DDBJ whole genome shotgun (WGS) entry which is preliminary data.</text>
</comment>
<dbReference type="GO" id="GO:0055085">
    <property type="term" value="P:transmembrane transport"/>
    <property type="evidence" value="ECO:0007669"/>
    <property type="project" value="InterPro"/>
</dbReference>
<evidence type="ECO:0000256" key="5">
    <source>
        <dbReference type="SAM" id="MobiDB-lite"/>
    </source>
</evidence>
<feature type="compositionally biased region" description="Basic and acidic residues" evidence="5">
    <location>
        <begin position="153"/>
        <end position="163"/>
    </location>
</feature>
<dbReference type="InterPro" id="IPR006260">
    <property type="entry name" value="TonB/TolA_C"/>
</dbReference>
<keyword evidence="2 6" id="KW-0812">Transmembrane</keyword>
<feature type="domain" description="TonB C-terminal" evidence="7">
    <location>
        <begin position="204"/>
        <end position="295"/>
    </location>
</feature>
<evidence type="ECO:0000256" key="3">
    <source>
        <dbReference type="ARBA" id="ARBA00022989"/>
    </source>
</evidence>
<dbReference type="AlphaFoldDB" id="A0A849IAE9"/>
<dbReference type="Proteomes" id="UP000564885">
    <property type="component" value="Unassembled WGS sequence"/>
</dbReference>
<proteinExistence type="predicted"/>
<evidence type="ECO:0000256" key="4">
    <source>
        <dbReference type="ARBA" id="ARBA00023136"/>
    </source>
</evidence>
<accession>A0A849IAE9</accession>
<feature type="compositionally biased region" description="Basic and acidic residues" evidence="5">
    <location>
        <begin position="171"/>
        <end position="181"/>
    </location>
</feature>
<dbReference type="NCBIfam" id="TIGR01352">
    <property type="entry name" value="tonB_Cterm"/>
    <property type="match status" value="1"/>
</dbReference>
<dbReference type="PROSITE" id="PS52015">
    <property type="entry name" value="TONB_CTD"/>
    <property type="match status" value="1"/>
</dbReference>
<feature type="region of interest" description="Disordered" evidence="5">
    <location>
        <begin position="86"/>
        <end position="125"/>
    </location>
</feature>
<comment type="subcellular location">
    <subcellularLocation>
        <location evidence="1">Membrane</location>
        <topology evidence="1">Single-pass membrane protein</topology>
    </subcellularLocation>
</comment>
<dbReference type="EMBL" id="JABEPP010000005">
    <property type="protein sequence ID" value="NNM74368.1"/>
    <property type="molecule type" value="Genomic_DNA"/>
</dbReference>
<feature type="transmembrane region" description="Helical" evidence="6">
    <location>
        <begin position="20"/>
        <end position="41"/>
    </location>
</feature>
<dbReference type="InterPro" id="IPR037682">
    <property type="entry name" value="TonB_C"/>
</dbReference>
<dbReference type="SUPFAM" id="SSF74653">
    <property type="entry name" value="TolA/TonB C-terminal domain"/>
    <property type="match status" value="1"/>
</dbReference>
<sequence>MSAIALSGPGDFDGGEVSRWAVSFAVVLGLHAAAFTAIVAYRSATIEPGEALPAVMIDMAPPPAAPTLAPSEAPPQEAVPEAAMPEPVLDAPPDVPEPDVAPPEPVLTAEVPPLEPLPEVPPVEELIPPTPIVRETAAVALPPPPKAAPKPKKVVEKKPEAKKPPKPVQARRAEQRQEARRPPQQQSGAQTTASIASNSSGSSAASRASWQGALVSHLRRHLRPQPGQTGAASVRFSVDRGGRVLSTSLVGSAGSPALDAEAIAVFRRAQPLPAPPAEVPGASFTFTVPIRFTVR</sequence>
<dbReference type="Pfam" id="PF03544">
    <property type="entry name" value="TonB_C"/>
    <property type="match status" value="1"/>
</dbReference>
<evidence type="ECO:0000313" key="8">
    <source>
        <dbReference type="EMBL" id="NNM74368.1"/>
    </source>
</evidence>
<dbReference type="RefSeq" id="WP_171219807.1">
    <property type="nucleotide sequence ID" value="NZ_JABEPP010000005.1"/>
</dbReference>
<evidence type="ECO:0000256" key="2">
    <source>
        <dbReference type="ARBA" id="ARBA00022692"/>
    </source>
</evidence>
<organism evidence="8 9">
    <name type="scientific">Enterovirga aerilata</name>
    <dbReference type="NCBI Taxonomy" id="2730920"/>
    <lineage>
        <taxon>Bacteria</taxon>
        <taxon>Pseudomonadati</taxon>
        <taxon>Pseudomonadota</taxon>
        <taxon>Alphaproteobacteria</taxon>
        <taxon>Hyphomicrobiales</taxon>
        <taxon>Methylobacteriaceae</taxon>
        <taxon>Enterovirga</taxon>
    </lineage>
</organism>
<keyword evidence="4 6" id="KW-0472">Membrane</keyword>
<evidence type="ECO:0000313" key="9">
    <source>
        <dbReference type="Proteomes" id="UP000564885"/>
    </source>
</evidence>